<accession>A0A4U5M3H8</accession>
<gene>
    <name evidence="2" type="ORF">L596_027161</name>
</gene>
<dbReference type="EMBL" id="AZBU02000010">
    <property type="protein sequence ID" value="TKR63318.1"/>
    <property type="molecule type" value="Genomic_DNA"/>
</dbReference>
<comment type="caution">
    <text evidence="2">The sequence shown here is derived from an EMBL/GenBank/DDBJ whole genome shotgun (WGS) entry which is preliminary data.</text>
</comment>
<evidence type="ECO:0000256" key="1">
    <source>
        <dbReference type="SAM" id="MobiDB-lite"/>
    </source>
</evidence>
<protein>
    <submittedName>
        <fullName evidence="2">Uncharacterized protein</fullName>
    </submittedName>
</protein>
<keyword evidence="3" id="KW-1185">Reference proteome</keyword>
<feature type="region of interest" description="Disordered" evidence="1">
    <location>
        <begin position="53"/>
        <end position="72"/>
    </location>
</feature>
<proteinExistence type="predicted"/>
<reference evidence="2 3" key="1">
    <citation type="journal article" date="2015" name="Genome Biol.">
        <title>Comparative genomics of Steinernema reveals deeply conserved gene regulatory networks.</title>
        <authorList>
            <person name="Dillman A.R."/>
            <person name="Macchietto M."/>
            <person name="Porter C.F."/>
            <person name="Rogers A."/>
            <person name="Williams B."/>
            <person name="Antoshechkin I."/>
            <person name="Lee M.M."/>
            <person name="Goodwin Z."/>
            <person name="Lu X."/>
            <person name="Lewis E.E."/>
            <person name="Goodrich-Blair H."/>
            <person name="Stock S.P."/>
            <person name="Adams B.J."/>
            <person name="Sternberg P.W."/>
            <person name="Mortazavi A."/>
        </authorList>
    </citation>
    <scope>NUCLEOTIDE SEQUENCE [LARGE SCALE GENOMIC DNA]</scope>
    <source>
        <strain evidence="2 3">ALL</strain>
    </source>
</reference>
<reference evidence="2 3" key="2">
    <citation type="journal article" date="2019" name="G3 (Bethesda)">
        <title>Hybrid Assembly of the Genome of the Entomopathogenic Nematode Steinernema carpocapsae Identifies the X-Chromosome.</title>
        <authorList>
            <person name="Serra L."/>
            <person name="Macchietto M."/>
            <person name="Macias-Munoz A."/>
            <person name="McGill C.J."/>
            <person name="Rodriguez I.M."/>
            <person name="Rodriguez B."/>
            <person name="Murad R."/>
            <person name="Mortazavi A."/>
        </authorList>
    </citation>
    <scope>NUCLEOTIDE SEQUENCE [LARGE SCALE GENOMIC DNA]</scope>
    <source>
        <strain evidence="2 3">ALL</strain>
    </source>
</reference>
<dbReference type="Proteomes" id="UP000298663">
    <property type="component" value="Unassembled WGS sequence"/>
</dbReference>
<dbReference type="AlphaFoldDB" id="A0A4U5M3H8"/>
<feature type="compositionally biased region" description="Polar residues" evidence="1">
    <location>
        <begin position="63"/>
        <end position="72"/>
    </location>
</feature>
<evidence type="ECO:0000313" key="3">
    <source>
        <dbReference type="Proteomes" id="UP000298663"/>
    </source>
</evidence>
<organism evidence="2 3">
    <name type="scientific">Steinernema carpocapsae</name>
    <name type="common">Entomopathogenic nematode</name>
    <dbReference type="NCBI Taxonomy" id="34508"/>
    <lineage>
        <taxon>Eukaryota</taxon>
        <taxon>Metazoa</taxon>
        <taxon>Ecdysozoa</taxon>
        <taxon>Nematoda</taxon>
        <taxon>Chromadorea</taxon>
        <taxon>Rhabditida</taxon>
        <taxon>Tylenchina</taxon>
        <taxon>Panagrolaimomorpha</taxon>
        <taxon>Strongyloidoidea</taxon>
        <taxon>Steinernematidae</taxon>
        <taxon>Steinernema</taxon>
    </lineage>
</organism>
<evidence type="ECO:0000313" key="2">
    <source>
        <dbReference type="EMBL" id="TKR63318.1"/>
    </source>
</evidence>
<sequence>MTEVALKMIGGVPPIIFVGSEHGDLDIFRYADTVECEHLAHWTLGQFRTQRSGRFSGEDSDHSTFSNLSTSS</sequence>
<name>A0A4U5M3H8_STECR</name>